<keyword evidence="11 13" id="KW-0472">Membrane</keyword>
<evidence type="ECO:0000313" key="15">
    <source>
        <dbReference type="EMBL" id="TLX22861.1"/>
    </source>
</evidence>
<dbReference type="GO" id="GO:0020037">
    <property type="term" value="F:heme binding"/>
    <property type="evidence" value="ECO:0007669"/>
    <property type="project" value="TreeGrafter"/>
</dbReference>
<dbReference type="AlphaFoldDB" id="A0A5R9PH61"/>
<accession>A0A5R9PH61</accession>
<evidence type="ECO:0000256" key="1">
    <source>
        <dbReference type="ARBA" id="ARBA00001970"/>
    </source>
</evidence>
<comment type="subcellular location">
    <subcellularLocation>
        <location evidence="2">Cell membrane</location>
        <topology evidence="2">Multi-pass membrane protein</topology>
    </subcellularLocation>
</comment>
<evidence type="ECO:0000256" key="3">
    <source>
        <dbReference type="ARBA" id="ARBA00022448"/>
    </source>
</evidence>
<comment type="cofactor">
    <cofactor evidence="1">
        <name>heme b</name>
        <dbReference type="ChEBI" id="CHEBI:60344"/>
    </cofactor>
</comment>
<dbReference type="GO" id="GO:0005886">
    <property type="term" value="C:plasma membrane"/>
    <property type="evidence" value="ECO:0007669"/>
    <property type="project" value="UniProtKB-SubCell"/>
</dbReference>
<keyword evidence="7" id="KW-0479">Metal-binding</keyword>
<dbReference type="Proteomes" id="UP000308508">
    <property type="component" value="Unassembled WGS sequence"/>
</dbReference>
<evidence type="ECO:0000256" key="2">
    <source>
        <dbReference type="ARBA" id="ARBA00004651"/>
    </source>
</evidence>
<evidence type="ECO:0000256" key="8">
    <source>
        <dbReference type="ARBA" id="ARBA00022982"/>
    </source>
</evidence>
<reference evidence="15 16" key="1">
    <citation type="submission" date="2019-04" db="EMBL/GenBank/DDBJ databases">
        <authorList>
            <person name="Grouzdev D.S."/>
            <person name="Nazina T.N."/>
        </authorList>
    </citation>
    <scope>NUCLEOTIDE SEQUENCE [LARGE SCALE GENOMIC DNA]</scope>
    <source>
        <strain evidence="15 16">SHC 3-19</strain>
    </source>
</reference>
<proteinExistence type="inferred from homology"/>
<organism evidence="15 16">
    <name type="scientific">Thermomonas fusca</name>
    <dbReference type="NCBI Taxonomy" id="215690"/>
    <lineage>
        <taxon>Bacteria</taxon>
        <taxon>Pseudomonadati</taxon>
        <taxon>Pseudomonadota</taxon>
        <taxon>Gammaproteobacteria</taxon>
        <taxon>Lysobacterales</taxon>
        <taxon>Lysobacteraceae</taxon>
        <taxon>Thermomonas</taxon>
    </lineage>
</organism>
<dbReference type="SUPFAM" id="SSF81342">
    <property type="entry name" value="Transmembrane di-heme cytochromes"/>
    <property type="match status" value="1"/>
</dbReference>
<dbReference type="RefSeq" id="WP_138347116.1">
    <property type="nucleotide sequence ID" value="NZ_SROY01000001.1"/>
</dbReference>
<keyword evidence="16" id="KW-1185">Reference proteome</keyword>
<evidence type="ECO:0000256" key="10">
    <source>
        <dbReference type="ARBA" id="ARBA00023004"/>
    </source>
</evidence>
<feature type="transmembrane region" description="Helical" evidence="13">
    <location>
        <begin position="43"/>
        <end position="63"/>
    </location>
</feature>
<evidence type="ECO:0000313" key="16">
    <source>
        <dbReference type="Proteomes" id="UP000308508"/>
    </source>
</evidence>
<feature type="transmembrane region" description="Helical" evidence="13">
    <location>
        <begin position="138"/>
        <end position="158"/>
    </location>
</feature>
<keyword evidence="10" id="KW-0408">Iron</keyword>
<dbReference type="EMBL" id="SROY01000001">
    <property type="protein sequence ID" value="TLX22861.1"/>
    <property type="molecule type" value="Genomic_DNA"/>
</dbReference>
<evidence type="ECO:0000256" key="4">
    <source>
        <dbReference type="ARBA" id="ARBA00022475"/>
    </source>
</evidence>
<protein>
    <submittedName>
        <fullName evidence="15">Cytochrome b</fullName>
    </submittedName>
</protein>
<evidence type="ECO:0000259" key="14">
    <source>
        <dbReference type="Pfam" id="PF01292"/>
    </source>
</evidence>
<evidence type="ECO:0000256" key="7">
    <source>
        <dbReference type="ARBA" id="ARBA00022723"/>
    </source>
</evidence>
<keyword evidence="5" id="KW-0349">Heme</keyword>
<dbReference type="STRING" id="1123377.GCA_000423885_02448"/>
<dbReference type="GO" id="GO:0009055">
    <property type="term" value="F:electron transfer activity"/>
    <property type="evidence" value="ECO:0007669"/>
    <property type="project" value="InterPro"/>
</dbReference>
<dbReference type="Pfam" id="PF01292">
    <property type="entry name" value="Ni_hydr_CYTB"/>
    <property type="match status" value="1"/>
</dbReference>
<dbReference type="InterPro" id="IPR011577">
    <property type="entry name" value="Cyt_b561_bac/Ni-Hgenase"/>
</dbReference>
<dbReference type="InterPro" id="IPR016174">
    <property type="entry name" value="Di-haem_cyt_TM"/>
</dbReference>
<dbReference type="InterPro" id="IPR052168">
    <property type="entry name" value="Cytochrome_b561_oxidase"/>
</dbReference>
<comment type="similarity">
    <text evidence="12">Belongs to the cytochrome b561 family.</text>
</comment>
<feature type="transmembrane region" description="Helical" evidence="13">
    <location>
        <begin position="89"/>
        <end position="118"/>
    </location>
</feature>
<evidence type="ECO:0000256" key="5">
    <source>
        <dbReference type="ARBA" id="ARBA00022617"/>
    </source>
</evidence>
<dbReference type="PANTHER" id="PTHR30529:SF6">
    <property type="entry name" value="BLL0291 PROTEIN"/>
    <property type="match status" value="1"/>
</dbReference>
<evidence type="ECO:0000256" key="6">
    <source>
        <dbReference type="ARBA" id="ARBA00022692"/>
    </source>
</evidence>
<dbReference type="GO" id="GO:0022904">
    <property type="term" value="P:respiratory electron transport chain"/>
    <property type="evidence" value="ECO:0007669"/>
    <property type="project" value="InterPro"/>
</dbReference>
<gene>
    <name evidence="15" type="ORF">E5S66_02205</name>
</gene>
<keyword evidence="8" id="KW-0249">Electron transport</keyword>
<keyword evidence="6 13" id="KW-0812">Transmembrane</keyword>
<name>A0A5R9PH61_9GAMM</name>
<keyword evidence="9 13" id="KW-1133">Transmembrane helix</keyword>
<sequence>MSPAARFVPLARLLHWLMALLLLAQLLVGVAMMASLTLRPPLIALHRPLGLALLVLVLLRLWVRRCHPPPALPADLPRWQAAAARASHLLLYALMLALPLLGWALTSAAGNVVLLPGAVQLPAIAPRDPLLYAWLRDAHGLLAWVLLASVLGHLAAALHHAWVRRDGVFEAMAGGRPLPPPGAD</sequence>
<keyword evidence="4" id="KW-1003">Cell membrane</keyword>
<evidence type="ECO:0000256" key="12">
    <source>
        <dbReference type="ARBA" id="ARBA00037975"/>
    </source>
</evidence>
<evidence type="ECO:0000256" key="9">
    <source>
        <dbReference type="ARBA" id="ARBA00022989"/>
    </source>
</evidence>
<dbReference type="GO" id="GO:0046872">
    <property type="term" value="F:metal ion binding"/>
    <property type="evidence" value="ECO:0007669"/>
    <property type="project" value="UniProtKB-KW"/>
</dbReference>
<evidence type="ECO:0000256" key="13">
    <source>
        <dbReference type="SAM" id="Phobius"/>
    </source>
</evidence>
<keyword evidence="3" id="KW-0813">Transport</keyword>
<dbReference type="PANTHER" id="PTHR30529">
    <property type="entry name" value="CYTOCHROME B561"/>
    <property type="match status" value="1"/>
</dbReference>
<feature type="domain" description="Cytochrome b561 bacterial/Ni-hydrogenase" evidence="14">
    <location>
        <begin position="8"/>
        <end position="175"/>
    </location>
</feature>
<comment type="caution">
    <text evidence="15">The sequence shown here is derived from an EMBL/GenBank/DDBJ whole genome shotgun (WGS) entry which is preliminary data.</text>
</comment>
<evidence type="ECO:0000256" key="11">
    <source>
        <dbReference type="ARBA" id="ARBA00023136"/>
    </source>
</evidence>